<reference evidence="2" key="1">
    <citation type="submission" date="2025-08" db="UniProtKB">
        <authorList>
            <consortium name="Ensembl"/>
        </authorList>
    </citation>
    <scope>IDENTIFICATION</scope>
</reference>
<dbReference type="PANTHER" id="PTHR34921">
    <property type="entry name" value="MEIOTIC RECOMBINATION PROTEIN REC114"/>
    <property type="match status" value="1"/>
</dbReference>
<dbReference type="PANTHER" id="PTHR34921:SF1">
    <property type="entry name" value="MEIOTIC RECOMBINATION PROTEIN REC114"/>
    <property type="match status" value="1"/>
</dbReference>
<name>A0A3Q2Q3S9_FUNHE</name>
<dbReference type="GeneTree" id="ENSGT00390000007235"/>
<dbReference type="InterPro" id="IPR029168">
    <property type="entry name" value="REC114L"/>
</dbReference>
<proteinExistence type="predicted"/>
<dbReference type="Pfam" id="PF15165">
    <property type="entry name" value="REC114-like"/>
    <property type="match status" value="1"/>
</dbReference>
<dbReference type="Proteomes" id="UP000265000">
    <property type="component" value="Unplaced"/>
</dbReference>
<keyword evidence="3" id="KW-1185">Reference proteome</keyword>
<sequence length="283" mass="31608">MATSQTWTLRRYGRFVPQPGRKPWKVFETKANEPKIVATILESGYLLVLQGQESLDTIPLHGDSSSLKMQHKSDNLMFRFTVQGESRMIRMQFDGSSTAEAVNQCSRAVEKLMEYVPVTSLEVAAIHPNQPPTEVPPAAQQQQQQQQQQQPCQGQTGQTEPEAVQGSVSIKRLTQHFLGETALALPKIYSHSSLAPGDLEPILRLCLLDPSFPAFVEKTGRVSRDLIAHFQKPGKGRSIEIGGFVHKIHTKVCVQHLLLKQLKLNKCIKSAFMPNINLTLHNI</sequence>
<dbReference type="AlphaFoldDB" id="A0A3Q2Q3S9"/>
<evidence type="ECO:0000313" key="2">
    <source>
        <dbReference type="Ensembl" id="ENSFHEP00000020624.1"/>
    </source>
</evidence>
<dbReference type="Ensembl" id="ENSFHET00000035299.1">
    <property type="protein sequence ID" value="ENSFHEP00000020624.1"/>
    <property type="gene ID" value="ENSFHEG00000022553.1"/>
</dbReference>
<evidence type="ECO:0000313" key="3">
    <source>
        <dbReference type="Proteomes" id="UP000265000"/>
    </source>
</evidence>
<feature type="compositionally biased region" description="Low complexity" evidence="1">
    <location>
        <begin position="136"/>
        <end position="161"/>
    </location>
</feature>
<feature type="region of interest" description="Disordered" evidence="1">
    <location>
        <begin position="128"/>
        <end position="166"/>
    </location>
</feature>
<organism evidence="2 3">
    <name type="scientific">Fundulus heteroclitus</name>
    <name type="common">Killifish</name>
    <name type="synonym">Mummichog</name>
    <dbReference type="NCBI Taxonomy" id="8078"/>
    <lineage>
        <taxon>Eukaryota</taxon>
        <taxon>Metazoa</taxon>
        <taxon>Chordata</taxon>
        <taxon>Craniata</taxon>
        <taxon>Vertebrata</taxon>
        <taxon>Euteleostomi</taxon>
        <taxon>Actinopterygii</taxon>
        <taxon>Neopterygii</taxon>
        <taxon>Teleostei</taxon>
        <taxon>Neoteleostei</taxon>
        <taxon>Acanthomorphata</taxon>
        <taxon>Ovalentaria</taxon>
        <taxon>Atherinomorphae</taxon>
        <taxon>Cyprinodontiformes</taxon>
        <taxon>Fundulidae</taxon>
        <taxon>Fundulus</taxon>
    </lineage>
</organism>
<reference evidence="2" key="2">
    <citation type="submission" date="2025-09" db="UniProtKB">
        <authorList>
            <consortium name="Ensembl"/>
        </authorList>
    </citation>
    <scope>IDENTIFICATION</scope>
</reference>
<protein>
    <submittedName>
        <fullName evidence="2">REC114 meiotic recombination protein</fullName>
    </submittedName>
</protein>
<accession>A0A3Q2Q3S9</accession>
<dbReference type="STRING" id="8078.ENSFHEP00000020624"/>
<evidence type="ECO:0000256" key="1">
    <source>
        <dbReference type="SAM" id="MobiDB-lite"/>
    </source>
</evidence>